<sequence>MKYRNIQVAKMTGVKILAGLLVFGLTFSAPATAWAAEGGLTEVTSNGSENGEKLQAKSIDGRDTLTEVSDLVLEMIHNEEIRYNEETGYLEDTGLRDAEKTGWKVDPITGDEVEVIPANPDVPVTPEQPTDPVNPDTPQQPSDGNVSNEQQPSDDQTEGSEEKNKAQEQEKNTQDSEHKMTNEELVKRQQIVSLPEYEEDFRFWTVARKYAFAKTKISIREAIPEDINGAVDTDRTESDIQEATADAKKLFHKETSVKAKKSKTKSSAKKTKTAKKVQLNTFSAETLKNTADTSGKKSSLNSDTAVALQDDTLNASPASRQLTEKVRSVGEISQDGLLYILKEEKNGWLYVESGKVRGFVKESELYTGDAAQVLLSGYQKQAKKAAKKAKTAYTGIEGTASLAKETVPANENQAFTHVRATVNQTLAAKKYALADASKSDGTVAIQEEANGQSRVIGTMSQGNLCYILADAEKDWIYVESGDVRGFVSKEAVQTGDEVKAQVEAAGEGAYQTATELIAPEDNQALYYSYASVKPGTPGNAIRQAMLDFAAQFIGNPYVWGGTSLTEGADCSGFVQQIYKNFGYNLPRVAEDQSQYGTKIPVEDAQPGDLIFYAKDGYVHHVVMYAGDGKTIEAANEDQGIISGTVYIPEAVWATRILEENYNLEGTDVNEQNATAEQYGDSIGEYTIDYYCSCETCRAKASKVKATGTPVVEGQTIAVDPDEIPYGTKVIIDGHVFTAEDYDTAGKEKHISIYVNEHETAQKLNEKKAEVHLVK</sequence>
<organism evidence="8 9">
    <name type="scientific">Coprococcus comes</name>
    <dbReference type="NCBI Taxonomy" id="410072"/>
    <lineage>
        <taxon>Bacteria</taxon>
        <taxon>Bacillati</taxon>
        <taxon>Bacillota</taxon>
        <taxon>Clostridia</taxon>
        <taxon>Lachnospirales</taxon>
        <taxon>Lachnospiraceae</taxon>
        <taxon>Coprococcus</taxon>
    </lineage>
</organism>
<dbReference type="EMBL" id="CYXR01000014">
    <property type="protein sequence ID" value="CUN00200.1"/>
    <property type="molecule type" value="Genomic_DNA"/>
</dbReference>
<dbReference type="PROSITE" id="PS51935">
    <property type="entry name" value="NLPC_P60"/>
    <property type="match status" value="1"/>
</dbReference>
<accession>A0A173TCP1</accession>
<reference evidence="8 9" key="1">
    <citation type="submission" date="2015-09" db="EMBL/GenBank/DDBJ databases">
        <authorList>
            <consortium name="Pathogen Informatics"/>
        </authorList>
    </citation>
    <scope>NUCLEOTIDE SEQUENCE [LARGE SCALE GENOMIC DNA]</scope>
    <source>
        <strain evidence="8 9">2789STDY5834962</strain>
    </source>
</reference>
<evidence type="ECO:0000256" key="5">
    <source>
        <dbReference type="SAM" id="MobiDB-lite"/>
    </source>
</evidence>
<dbReference type="InterPro" id="IPR051202">
    <property type="entry name" value="Peptidase_C40"/>
</dbReference>
<dbReference type="PANTHER" id="PTHR47053">
    <property type="entry name" value="MUREIN DD-ENDOPEPTIDASE MEPH-RELATED"/>
    <property type="match status" value="1"/>
</dbReference>
<name>A0A173TCP1_9FIRM</name>
<dbReference type="InterPro" id="IPR036908">
    <property type="entry name" value="RlpA-like_sf"/>
</dbReference>
<feature type="compositionally biased region" description="Basic and acidic residues" evidence="5">
    <location>
        <begin position="160"/>
        <end position="184"/>
    </location>
</feature>
<keyword evidence="4" id="KW-0788">Thiol protease</keyword>
<evidence type="ECO:0000256" key="1">
    <source>
        <dbReference type="ARBA" id="ARBA00007074"/>
    </source>
</evidence>
<feature type="signal peptide" evidence="6">
    <location>
        <begin position="1"/>
        <end position="35"/>
    </location>
</feature>
<feature type="domain" description="NlpC/P60" evidence="7">
    <location>
        <begin position="539"/>
        <end position="663"/>
    </location>
</feature>
<dbReference type="Gene3D" id="3.90.1720.10">
    <property type="entry name" value="endopeptidase domain like (from Nostoc punctiforme)"/>
    <property type="match status" value="1"/>
</dbReference>
<dbReference type="InterPro" id="IPR059180">
    <property type="entry name" value="3D_YorM"/>
</dbReference>
<dbReference type="InterPro" id="IPR000064">
    <property type="entry name" value="NLP_P60_dom"/>
</dbReference>
<dbReference type="PANTHER" id="PTHR47053:SF1">
    <property type="entry name" value="MUREIN DD-ENDOPEPTIDASE MEPH-RELATED"/>
    <property type="match status" value="1"/>
</dbReference>
<feature type="chain" id="PRO_5008012258" evidence="6">
    <location>
        <begin position="36"/>
        <end position="774"/>
    </location>
</feature>
<feature type="region of interest" description="Disordered" evidence="5">
    <location>
        <begin position="101"/>
        <end position="184"/>
    </location>
</feature>
<dbReference type="InterPro" id="IPR038765">
    <property type="entry name" value="Papain-like_cys_pep_sf"/>
</dbReference>
<keyword evidence="3 8" id="KW-0378">Hydrolase</keyword>
<dbReference type="Pfam" id="PF00877">
    <property type="entry name" value="NLPC_P60"/>
    <property type="match status" value="1"/>
</dbReference>
<keyword evidence="6" id="KW-0732">Signal</keyword>
<evidence type="ECO:0000256" key="4">
    <source>
        <dbReference type="ARBA" id="ARBA00022807"/>
    </source>
</evidence>
<dbReference type="GO" id="GO:0008234">
    <property type="term" value="F:cysteine-type peptidase activity"/>
    <property type="evidence" value="ECO:0007669"/>
    <property type="project" value="UniProtKB-KW"/>
</dbReference>
<dbReference type="EC" id="3.4.-.-" evidence="8"/>
<evidence type="ECO:0000313" key="9">
    <source>
        <dbReference type="Proteomes" id="UP000095727"/>
    </source>
</evidence>
<dbReference type="Gene3D" id="2.40.40.10">
    <property type="entry name" value="RlpA-like domain"/>
    <property type="match status" value="1"/>
</dbReference>
<dbReference type="GO" id="GO:0006508">
    <property type="term" value="P:proteolysis"/>
    <property type="evidence" value="ECO:0007669"/>
    <property type="project" value="UniProtKB-KW"/>
</dbReference>
<evidence type="ECO:0000256" key="3">
    <source>
        <dbReference type="ARBA" id="ARBA00022801"/>
    </source>
</evidence>
<dbReference type="SUPFAM" id="SSF54001">
    <property type="entry name" value="Cysteine proteinases"/>
    <property type="match status" value="1"/>
</dbReference>
<evidence type="ECO:0000313" key="8">
    <source>
        <dbReference type="EMBL" id="CUN00200.1"/>
    </source>
</evidence>
<gene>
    <name evidence="8" type="primary">ykfC_2</name>
    <name evidence="8" type="ORF">ERS852574_02076</name>
</gene>
<dbReference type="Gene3D" id="2.30.30.40">
    <property type="entry name" value="SH3 Domains"/>
    <property type="match status" value="1"/>
</dbReference>
<dbReference type="CDD" id="cd14667">
    <property type="entry name" value="3D_containing_proteins"/>
    <property type="match status" value="1"/>
</dbReference>
<protein>
    <submittedName>
        <fullName evidence="8">Gamma-D-glutamyl-L-lysine endopeptidase</fullName>
        <ecNumber evidence="8">3.4.-.-</ecNumber>
    </submittedName>
</protein>
<dbReference type="RefSeq" id="WP_055157191.1">
    <property type="nucleotide sequence ID" value="NZ_CYXR01000014.1"/>
</dbReference>
<comment type="similarity">
    <text evidence="1">Belongs to the peptidase C40 family.</text>
</comment>
<evidence type="ECO:0000256" key="2">
    <source>
        <dbReference type="ARBA" id="ARBA00022670"/>
    </source>
</evidence>
<keyword evidence="2" id="KW-0645">Protease</keyword>
<feature type="compositionally biased region" description="Polar residues" evidence="5">
    <location>
        <begin position="136"/>
        <end position="154"/>
    </location>
</feature>
<dbReference type="AlphaFoldDB" id="A0A173TCP1"/>
<proteinExistence type="inferred from homology"/>
<evidence type="ECO:0000259" key="7">
    <source>
        <dbReference type="PROSITE" id="PS51935"/>
    </source>
</evidence>
<dbReference type="Proteomes" id="UP000095727">
    <property type="component" value="Unassembled WGS sequence"/>
</dbReference>
<evidence type="ECO:0000256" key="6">
    <source>
        <dbReference type="SAM" id="SignalP"/>
    </source>
</evidence>